<evidence type="ECO:0000256" key="1">
    <source>
        <dbReference type="SAM" id="MobiDB-lite"/>
    </source>
</evidence>
<dbReference type="AlphaFoldDB" id="A0AAX4KUI4"/>
<feature type="region of interest" description="Disordered" evidence="1">
    <location>
        <begin position="388"/>
        <end position="462"/>
    </location>
</feature>
<keyword evidence="3" id="KW-1185">Reference proteome</keyword>
<feature type="compositionally biased region" description="Polar residues" evidence="1">
    <location>
        <begin position="425"/>
        <end position="452"/>
    </location>
</feature>
<evidence type="ECO:0008006" key="4">
    <source>
        <dbReference type="Google" id="ProtNLM"/>
    </source>
</evidence>
<evidence type="ECO:0000313" key="2">
    <source>
        <dbReference type="EMBL" id="WWD09255.1"/>
    </source>
</evidence>
<dbReference type="GeneID" id="91106178"/>
<gene>
    <name evidence="2" type="ORF">V865_007377</name>
</gene>
<feature type="region of interest" description="Disordered" evidence="1">
    <location>
        <begin position="272"/>
        <end position="300"/>
    </location>
</feature>
<dbReference type="RefSeq" id="XP_066087222.1">
    <property type="nucleotide sequence ID" value="XM_066231125.1"/>
</dbReference>
<dbReference type="KEGG" id="ker:91106178"/>
<reference evidence="2 3" key="1">
    <citation type="submission" date="2024-01" db="EMBL/GenBank/DDBJ databases">
        <title>Comparative genomics of Cryptococcus and Kwoniella reveals pathogenesis evolution and contrasting modes of karyotype evolution via chromosome fusion or intercentromeric recombination.</title>
        <authorList>
            <person name="Coelho M.A."/>
            <person name="David-Palma M."/>
            <person name="Shea T."/>
            <person name="Bowers K."/>
            <person name="McGinley-Smith S."/>
            <person name="Mohammad A.W."/>
            <person name="Gnirke A."/>
            <person name="Yurkov A.M."/>
            <person name="Nowrousian M."/>
            <person name="Sun S."/>
            <person name="Cuomo C.A."/>
            <person name="Heitman J."/>
        </authorList>
    </citation>
    <scope>NUCLEOTIDE SEQUENCE [LARGE SCALE GENOMIC DNA]</scope>
    <source>
        <strain evidence="2 3">PYCC6329</strain>
    </source>
</reference>
<feature type="compositionally biased region" description="Acidic residues" evidence="1">
    <location>
        <begin position="280"/>
        <end position="291"/>
    </location>
</feature>
<dbReference type="InterPro" id="IPR046341">
    <property type="entry name" value="SET_dom_sf"/>
</dbReference>
<protein>
    <recommendedName>
        <fullName evidence="4">SET domain-containing protein</fullName>
    </recommendedName>
</protein>
<name>A0AAX4KUI4_9TREE</name>
<dbReference type="SUPFAM" id="SSF82199">
    <property type="entry name" value="SET domain"/>
    <property type="match status" value="1"/>
</dbReference>
<feature type="region of interest" description="Disordered" evidence="1">
    <location>
        <begin position="359"/>
        <end position="378"/>
    </location>
</feature>
<dbReference type="Gene3D" id="2.170.270.10">
    <property type="entry name" value="SET domain"/>
    <property type="match status" value="1"/>
</dbReference>
<accession>A0AAX4KUI4</accession>
<organism evidence="2 3">
    <name type="scientific">Kwoniella europaea PYCC6329</name>
    <dbReference type="NCBI Taxonomy" id="1423913"/>
    <lineage>
        <taxon>Eukaryota</taxon>
        <taxon>Fungi</taxon>
        <taxon>Dikarya</taxon>
        <taxon>Basidiomycota</taxon>
        <taxon>Agaricomycotina</taxon>
        <taxon>Tremellomycetes</taxon>
        <taxon>Tremellales</taxon>
        <taxon>Cryptococcaceae</taxon>
        <taxon>Kwoniella</taxon>
    </lineage>
</organism>
<dbReference type="EMBL" id="CP144090">
    <property type="protein sequence ID" value="WWD09255.1"/>
    <property type="molecule type" value="Genomic_DNA"/>
</dbReference>
<dbReference type="Proteomes" id="UP001358614">
    <property type="component" value="Chromosome 2"/>
</dbReference>
<evidence type="ECO:0000313" key="3">
    <source>
        <dbReference type="Proteomes" id="UP001358614"/>
    </source>
</evidence>
<sequence length="554" mass="62551">MATIVKERNVAQCQTNRGDVDAIKRSREEGISDDKSEHPAIQVLHQLCAFEQVLYEVIAEKDGLKISPIKASLRVELDFDDIIKPFLVKVCATDTQLKKKDNIVPEHWLKLIEKSFLSFVSIGSLHLQSCPEIEGQIGLYQQNALPTETLRLKDLQFVVFSFPEEIDDISEAEFEEGLTFEHEVDGREITLIGLGPARTINHSCEPNVYWELETETLDYLPDGSLPNIGFTCLPIDRVEGKFIDRGQQLTAFYSDYFAENLCDCKYPTYHQQGKRADSSSDSEYEPEDSEDETKSNTNPFIRLKTKSKIQVKRRSPRLPACKKVAGHSARMTQIILPHKATRVTGKCISNDICSAGKPPAIQPSLSSMHPMKQLSRPVKRKLPSDEFTMANSDQQKPKASKAETTSLNSNHNQVNQQSSKPAVQENANKNCDLTRSSLSFHKTSPPGTTQDSHLPESKSTEISPLRDAFDLFSNISEEQYPITSTSIPMSNATPLLQTFLNSQKIVMNQQELFKAQLKNPKVTEAMIRKTQGMLARYQDTQDRLRKMLWGERLN</sequence>
<feature type="compositionally biased region" description="Low complexity" evidence="1">
    <location>
        <begin position="406"/>
        <end position="419"/>
    </location>
</feature>
<proteinExistence type="predicted"/>